<evidence type="ECO:0000313" key="2">
    <source>
        <dbReference type="EMBL" id="THF94571.1"/>
    </source>
</evidence>
<dbReference type="AlphaFoldDB" id="A0A4S4CXI2"/>
<feature type="compositionally biased region" description="Basic and acidic residues" evidence="1">
    <location>
        <begin position="158"/>
        <end position="171"/>
    </location>
</feature>
<reference evidence="2 3" key="1">
    <citation type="journal article" date="2018" name="Proc. Natl. Acad. Sci. U.S.A.">
        <title>Draft genome sequence of Camellia sinensis var. sinensis provides insights into the evolution of the tea genome and tea quality.</title>
        <authorList>
            <person name="Wei C."/>
            <person name="Yang H."/>
            <person name="Wang S."/>
            <person name="Zhao J."/>
            <person name="Liu C."/>
            <person name="Gao L."/>
            <person name="Xia E."/>
            <person name="Lu Y."/>
            <person name="Tai Y."/>
            <person name="She G."/>
            <person name="Sun J."/>
            <person name="Cao H."/>
            <person name="Tong W."/>
            <person name="Gao Q."/>
            <person name="Li Y."/>
            <person name="Deng W."/>
            <person name="Jiang X."/>
            <person name="Wang W."/>
            <person name="Chen Q."/>
            <person name="Zhang S."/>
            <person name="Li H."/>
            <person name="Wu J."/>
            <person name="Wang P."/>
            <person name="Li P."/>
            <person name="Shi C."/>
            <person name="Zheng F."/>
            <person name="Jian J."/>
            <person name="Huang B."/>
            <person name="Shan D."/>
            <person name="Shi M."/>
            <person name="Fang C."/>
            <person name="Yue Y."/>
            <person name="Li F."/>
            <person name="Li D."/>
            <person name="Wei S."/>
            <person name="Han B."/>
            <person name="Jiang C."/>
            <person name="Yin Y."/>
            <person name="Xia T."/>
            <person name="Zhang Z."/>
            <person name="Bennetzen J.L."/>
            <person name="Zhao S."/>
            <person name="Wan X."/>
        </authorList>
    </citation>
    <scope>NUCLEOTIDE SEQUENCE [LARGE SCALE GENOMIC DNA]</scope>
    <source>
        <strain evidence="3">cv. Shuchazao</strain>
        <tissue evidence="2">Leaf</tissue>
    </source>
</reference>
<organism evidence="2 3">
    <name type="scientific">Camellia sinensis var. sinensis</name>
    <name type="common">China tea</name>
    <dbReference type="NCBI Taxonomy" id="542762"/>
    <lineage>
        <taxon>Eukaryota</taxon>
        <taxon>Viridiplantae</taxon>
        <taxon>Streptophyta</taxon>
        <taxon>Embryophyta</taxon>
        <taxon>Tracheophyta</taxon>
        <taxon>Spermatophyta</taxon>
        <taxon>Magnoliopsida</taxon>
        <taxon>eudicotyledons</taxon>
        <taxon>Gunneridae</taxon>
        <taxon>Pentapetalae</taxon>
        <taxon>asterids</taxon>
        <taxon>Ericales</taxon>
        <taxon>Theaceae</taxon>
        <taxon>Camellia</taxon>
    </lineage>
</organism>
<dbReference type="PANTHER" id="PTHR37182">
    <property type="entry name" value="F24J8.11 PROTEIN"/>
    <property type="match status" value="1"/>
</dbReference>
<sequence length="178" mass="19480">MRQLEYNNKTSDEIHNFDSVFSSEEIGLVKLWNCVSLRIEQVFFTRATAPPISISTSSSSSSHSNSMKKAHLPSSSGFHRAWVCHQASSDQPLQHTIVYRRSTIALGLAGAVLGLNIGNQSASAAARRPPPPPPEEKKDPSVSGLQAKILASKKRKEAMKETMEKLRERGKPVTGPSE</sequence>
<protein>
    <submittedName>
        <fullName evidence="2">Uncharacterized protein</fullName>
    </submittedName>
</protein>
<gene>
    <name evidence="2" type="ORF">TEA_009452</name>
</gene>
<dbReference type="Proteomes" id="UP000306102">
    <property type="component" value="Unassembled WGS sequence"/>
</dbReference>
<accession>A0A4S4CXI2</accession>
<comment type="caution">
    <text evidence="2">The sequence shown here is derived from an EMBL/GenBank/DDBJ whole genome shotgun (WGS) entry which is preliminary data.</text>
</comment>
<name>A0A4S4CXI2_CAMSN</name>
<evidence type="ECO:0000313" key="3">
    <source>
        <dbReference type="Proteomes" id="UP000306102"/>
    </source>
</evidence>
<dbReference type="STRING" id="542762.A0A4S4CXI2"/>
<keyword evidence="3" id="KW-1185">Reference proteome</keyword>
<proteinExistence type="predicted"/>
<dbReference type="PANTHER" id="PTHR37182:SF2">
    <property type="entry name" value="F24J8.11 PROTEIN"/>
    <property type="match status" value="1"/>
</dbReference>
<evidence type="ECO:0000256" key="1">
    <source>
        <dbReference type="SAM" id="MobiDB-lite"/>
    </source>
</evidence>
<dbReference type="EMBL" id="SDRB02013604">
    <property type="protein sequence ID" value="THF94571.1"/>
    <property type="molecule type" value="Genomic_DNA"/>
</dbReference>
<feature type="region of interest" description="Disordered" evidence="1">
    <location>
        <begin position="122"/>
        <end position="178"/>
    </location>
</feature>